<organism evidence="2 3">
    <name type="scientific">Armillaria gallica</name>
    <name type="common">Bulbous honey fungus</name>
    <name type="synonym">Armillaria bulbosa</name>
    <dbReference type="NCBI Taxonomy" id="47427"/>
    <lineage>
        <taxon>Eukaryota</taxon>
        <taxon>Fungi</taxon>
        <taxon>Dikarya</taxon>
        <taxon>Basidiomycota</taxon>
        <taxon>Agaricomycotina</taxon>
        <taxon>Agaricomycetes</taxon>
        <taxon>Agaricomycetidae</taxon>
        <taxon>Agaricales</taxon>
        <taxon>Marasmiineae</taxon>
        <taxon>Physalacriaceae</taxon>
        <taxon>Armillaria</taxon>
    </lineage>
</organism>
<keyword evidence="3" id="KW-1185">Reference proteome</keyword>
<dbReference type="Proteomes" id="UP000217790">
    <property type="component" value="Unassembled WGS sequence"/>
</dbReference>
<feature type="chain" id="PRO_5013547534" evidence="1">
    <location>
        <begin position="16"/>
        <end position="100"/>
    </location>
</feature>
<reference evidence="3" key="1">
    <citation type="journal article" date="2017" name="Nat. Ecol. Evol.">
        <title>Genome expansion and lineage-specific genetic innovations in the forest pathogenic fungi Armillaria.</title>
        <authorList>
            <person name="Sipos G."/>
            <person name="Prasanna A.N."/>
            <person name="Walter M.C."/>
            <person name="O'Connor E."/>
            <person name="Balint B."/>
            <person name="Krizsan K."/>
            <person name="Kiss B."/>
            <person name="Hess J."/>
            <person name="Varga T."/>
            <person name="Slot J."/>
            <person name="Riley R."/>
            <person name="Boka B."/>
            <person name="Rigling D."/>
            <person name="Barry K."/>
            <person name="Lee J."/>
            <person name="Mihaltcheva S."/>
            <person name="LaButti K."/>
            <person name="Lipzen A."/>
            <person name="Waldron R."/>
            <person name="Moloney N.M."/>
            <person name="Sperisen C."/>
            <person name="Kredics L."/>
            <person name="Vagvoelgyi C."/>
            <person name="Patrignani A."/>
            <person name="Fitzpatrick D."/>
            <person name="Nagy I."/>
            <person name="Doyle S."/>
            <person name="Anderson J.B."/>
            <person name="Grigoriev I.V."/>
            <person name="Gueldener U."/>
            <person name="Muensterkoetter M."/>
            <person name="Nagy L.G."/>
        </authorList>
    </citation>
    <scope>NUCLEOTIDE SEQUENCE [LARGE SCALE GENOMIC DNA]</scope>
    <source>
        <strain evidence="3">Ar21-2</strain>
    </source>
</reference>
<dbReference type="InParanoid" id="A0A2H3DYL0"/>
<keyword evidence="1" id="KW-0732">Signal</keyword>
<evidence type="ECO:0000256" key="1">
    <source>
        <dbReference type="SAM" id="SignalP"/>
    </source>
</evidence>
<proteinExistence type="predicted"/>
<name>A0A2H3DYL0_ARMGA</name>
<protein>
    <submittedName>
        <fullName evidence="2">Uncharacterized protein</fullName>
    </submittedName>
</protein>
<gene>
    <name evidence="2" type="ORF">ARMGADRAFT_484822</name>
</gene>
<evidence type="ECO:0000313" key="2">
    <source>
        <dbReference type="EMBL" id="PBK98964.1"/>
    </source>
</evidence>
<dbReference type="EMBL" id="KZ293647">
    <property type="protein sequence ID" value="PBK98964.1"/>
    <property type="molecule type" value="Genomic_DNA"/>
</dbReference>
<evidence type="ECO:0000313" key="3">
    <source>
        <dbReference type="Proteomes" id="UP000217790"/>
    </source>
</evidence>
<accession>A0A2H3DYL0</accession>
<feature type="signal peptide" evidence="1">
    <location>
        <begin position="1"/>
        <end position="15"/>
    </location>
</feature>
<dbReference type="AlphaFoldDB" id="A0A2H3DYL0"/>
<sequence length="100" mass="11434">MFVLNCFSLPSWVAAVLRSTGTRHEYAFFHGWHPEMLSTSQYINEGLVGTFRVSVAPILGDRSDLLASFLCRNRVFVLDQRNSSESDIDGATLRVKYWKF</sequence>